<dbReference type="EMBL" id="JAGMUX010000033">
    <property type="protein sequence ID" value="KAH7208417.1"/>
    <property type="molecule type" value="Genomic_DNA"/>
</dbReference>
<keyword evidence="2" id="KW-1185">Reference proteome</keyword>
<dbReference type="Proteomes" id="UP000720189">
    <property type="component" value="Unassembled WGS sequence"/>
</dbReference>
<reference evidence="1" key="1">
    <citation type="journal article" date="2021" name="Nat. Commun.">
        <title>Genetic determinants of endophytism in the Arabidopsis root mycobiome.</title>
        <authorList>
            <person name="Mesny F."/>
            <person name="Miyauchi S."/>
            <person name="Thiergart T."/>
            <person name="Pickel B."/>
            <person name="Atanasova L."/>
            <person name="Karlsson M."/>
            <person name="Huettel B."/>
            <person name="Barry K.W."/>
            <person name="Haridas S."/>
            <person name="Chen C."/>
            <person name="Bauer D."/>
            <person name="Andreopoulos W."/>
            <person name="Pangilinan J."/>
            <person name="LaButti K."/>
            <person name="Riley R."/>
            <person name="Lipzen A."/>
            <person name="Clum A."/>
            <person name="Drula E."/>
            <person name="Henrissat B."/>
            <person name="Kohler A."/>
            <person name="Grigoriev I.V."/>
            <person name="Martin F.M."/>
            <person name="Hacquard S."/>
        </authorList>
    </citation>
    <scope>NUCLEOTIDE SEQUENCE</scope>
    <source>
        <strain evidence="1">MPI-CAGE-AT-0023</strain>
    </source>
</reference>
<name>A0A9P9JPD6_FUSRE</name>
<dbReference type="AlphaFoldDB" id="A0A9P9JPD6"/>
<dbReference type="OrthoDB" id="4968355at2759"/>
<evidence type="ECO:0000313" key="2">
    <source>
        <dbReference type="Proteomes" id="UP000720189"/>
    </source>
</evidence>
<organism evidence="1 2">
    <name type="scientific">Fusarium redolens</name>
    <dbReference type="NCBI Taxonomy" id="48865"/>
    <lineage>
        <taxon>Eukaryota</taxon>
        <taxon>Fungi</taxon>
        <taxon>Dikarya</taxon>
        <taxon>Ascomycota</taxon>
        <taxon>Pezizomycotina</taxon>
        <taxon>Sordariomycetes</taxon>
        <taxon>Hypocreomycetidae</taxon>
        <taxon>Hypocreales</taxon>
        <taxon>Nectriaceae</taxon>
        <taxon>Fusarium</taxon>
        <taxon>Fusarium redolens species complex</taxon>
    </lineage>
</organism>
<proteinExistence type="predicted"/>
<evidence type="ECO:0000313" key="1">
    <source>
        <dbReference type="EMBL" id="KAH7208417.1"/>
    </source>
</evidence>
<dbReference type="RefSeq" id="XP_046041320.1">
    <property type="nucleotide sequence ID" value="XM_046194524.1"/>
</dbReference>
<comment type="caution">
    <text evidence="1">The sequence shown here is derived from an EMBL/GenBank/DDBJ whole genome shotgun (WGS) entry which is preliminary data.</text>
</comment>
<accession>A0A9P9JPD6</accession>
<gene>
    <name evidence="1" type="ORF">BKA55DRAFT_586062</name>
</gene>
<protein>
    <submittedName>
        <fullName evidence="1">Uncharacterized protein</fullName>
    </submittedName>
</protein>
<dbReference type="GeneID" id="70224478"/>
<sequence>METRLLLPDGRGMKPQIFGEGGSILGSMAFGPTHINYGKEVVQKGDKMVVCRGSNQSTRGAPQSNYLCINGKAVAMNLNIPKGFASVLSVYTGYFHLAIWCVVDAPVCVAVFKITHGDPSSQNSIEHRRPTLTYNVELEEACSADDAKKRQVVTHKVDPSQEKITLVSEVVGRHTEETLDGTIFQSAGGCYVWIHNDNLERFDTCLSEDIMVDLDIQHMEERVRTLANIFK</sequence>